<name>A0AAE0AUK2_9ROSI</name>
<dbReference type="EMBL" id="JANJYJ010000003">
    <property type="protein sequence ID" value="KAK3223872.1"/>
    <property type="molecule type" value="Genomic_DNA"/>
</dbReference>
<protein>
    <submittedName>
        <fullName evidence="1">Uncharacterized protein</fullName>
    </submittedName>
</protein>
<comment type="caution">
    <text evidence="1">The sequence shown here is derived from an EMBL/GenBank/DDBJ whole genome shotgun (WGS) entry which is preliminary data.</text>
</comment>
<proteinExistence type="predicted"/>
<evidence type="ECO:0000313" key="2">
    <source>
        <dbReference type="Proteomes" id="UP001281410"/>
    </source>
</evidence>
<accession>A0AAE0AUK2</accession>
<gene>
    <name evidence="1" type="ORF">Dsin_010897</name>
</gene>
<dbReference type="AlphaFoldDB" id="A0AAE0AUK2"/>
<evidence type="ECO:0000313" key="1">
    <source>
        <dbReference type="EMBL" id="KAK3223872.1"/>
    </source>
</evidence>
<reference evidence="1" key="1">
    <citation type="journal article" date="2023" name="Plant J.">
        <title>Genome sequences and population genomics provide insights into the demographic history, inbreeding, and mutation load of two 'living fossil' tree species of Dipteronia.</title>
        <authorList>
            <person name="Feng Y."/>
            <person name="Comes H.P."/>
            <person name="Chen J."/>
            <person name="Zhu S."/>
            <person name="Lu R."/>
            <person name="Zhang X."/>
            <person name="Li P."/>
            <person name="Qiu J."/>
            <person name="Olsen K.M."/>
            <person name="Qiu Y."/>
        </authorList>
    </citation>
    <scope>NUCLEOTIDE SEQUENCE</scope>
    <source>
        <strain evidence="1">NBL</strain>
    </source>
</reference>
<organism evidence="1 2">
    <name type="scientific">Dipteronia sinensis</name>
    <dbReference type="NCBI Taxonomy" id="43782"/>
    <lineage>
        <taxon>Eukaryota</taxon>
        <taxon>Viridiplantae</taxon>
        <taxon>Streptophyta</taxon>
        <taxon>Embryophyta</taxon>
        <taxon>Tracheophyta</taxon>
        <taxon>Spermatophyta</taxon>
        <taxon>Magnoliopsida</taxon>
        <taxon>eudicotyledons</taxon>
        <taxon>Gunneridae</taxon>
        <taxon>Pentapetalae</taxon>
        <taxon>rosids</taxon>
        <taxon>malvids</taxon>
        <taxon>Sapindales</taxon>
        <taxon>Sapindaceae</taxon>
        <taxon>Hippocastanoideae</taxon>
        <taxon>Acereae</taxon>
        <taxon>Dipteronia</taxon>
    </lineage>
</organism>
<keyword evidence="2" id="KW-1185">Reference proteome</keyword>
<dbReference type="Proteomes" id="UP001281410">
    <property type="component" value="Unassembled WGS sequence"/>
</dbReference>
<sequence>MVGVLQWKDGGHGNELRSDNGASINFGDVGHFACNVAVQNNLALLKDIVGFEGFSQHVLQNDGAPELFKLPEDDAGIVEFRLKQGSHIDKQDMHGQFDPK</sequence>